<reference evidence="2 3" key="1">
    <citation type="submission" date="2023-10" db="EMBL/GenBank/DDBJ databases">
        <authorList>
            <person name="Maclean D."/>
            <person name="Macfadyen A."/>
        </authorList>
    </citation>
    <scope>NUCLEOTIDE SEQUENCE [LARGE SCALE GENOMIC DNA]</scope>
</reference>
<dbReference type="EMBL" id="CAUYUE010000007">
    <property type="protein sequence ID" value="CAK0782975.1"/>
    <property type="molecule type" value="Genomic_DNA"/>
</dbReference>
<feature type="region of interest" description="Disordered" evidence="1">
    <location>
        <begin position="67"/>
        <end position="152"/>
    </location>
</feature>
<evidence type="ECO:0000313" key="2">
    <source>
        <dbReference type="EMBL" id="CAK0782975.1"/>
    </source>
</evidence>
<feature type="compositionally biased region" description="Basic residues" evidence="1">
    <location>
        <begin position="212"/>
        <end position="221"/>
    </location>
</feature>
<comment type="caution">
    <text evidence="2">The sequence shown here is derived from an EMBL/GenBank/DDBJ whole genome shotgun (WGS) entry which is preliminary data.</text>
</comment>
<feature type="compositionally biased region" description="Polar residues" evidence="1">
    <location>
        <begin position="101"/>
        <end position="110"/>
    </location>
</feature>
<evidence type="ECO:0000313" key="3">
    <source>
        <dbReference type="Proteomes" id="UP001314263"/>
    </source>
</evidence>
<feature type="region of interest" description="Disordered" evidence="1">
    <location>
        <begin position="168"/>
        <end position="273"/>
    </location>
</feature>
<keyword evidence="3" id="KW-1185">Reference proteome</keyword>
<feature type="compositionally biased region" description="Polar residues" evidence="1">
    <location>
        <begin position="168"/>
        <end position="184"/>
    </location>
</feature>
<name>A0AAV1IAB8_9CHLO</name>
<gene>
    <name evidence="2" type="ORF">CVIRNUC_006170</name>
</gene>
<sequence length="313" mass="34470">MAVLWCQGQPADPHTPYQQAPMHYQAVPMSPGWQMMVPASPAGAGYWSPVYPHPQMGMEYWARPFHPPNMSPQAHPPEHLRHGKPQGSSSGPITHSPPSPQACTPPQTRTWLPDRPSRHFSQSSSPLGHHSAKGRPQGMPSASSRPASAAVSNNSRFIEATRQNHAVLSQAAQEDTAEEGSQLQAMGRWAATVQSRARQHAQHGNEQERQSRNWRSRKGRNRLTAQRSTGKCLIKPHDRHAEDNENGNGASCASPDRSTRLQKDFRDPLLNARSRRSLRRAVQRAVNEAARAGAQLSAELEELPQLNSSPQGA</sequence>
<dbReference type="Proteomes" id="UP001314263">
    <property type="component" value="Unassembled WGS sequence"/>
</dbReference>
<evidence type="ECO:0000256" key="1">
    <source>
        <dbReference type="SAM" id="MobiDB-lite"/>
    </source>
</evidence>
<proteinExistence type="predicted"/>
<protein>
    <submittedName>
        <fullName evidence="2">Uncharacterized protein</fullName>
    </submittedName>
</protein>
<feature type="compositionally biased region" description="Basic and acidic residues" evidence="1">
    <location>
        <begin position="257"/>
        <end position="267"/>
    </location>
</feature>
<accession>A0AAV1IAB8</accession>
<organism evidence="2 3">
    <name type="scientific">Coccomyxa viridis</name>
    <dbReference type="NCBI Taxonomy" id="1274662"/>
    <lineage>
        <taxon>Eukaryota</taxon>
        <taxon>Viridiplantae</taxon>
        <taxon>Chlorophyta</taxon>
        <taxon>core chlorophytes</taxon>
        <taxon>Trebouxiophyceae</taxon>
        <taxon>Trebouxiophyceae incertae sedis</taxon>
        <taxon>Coccomyxaceae</taxon>
        <taxon>Coccomyxa</taxon>
    </lineage>
</organism>
<feature type="compositionally biased region" description="Low complexity" evidence="1">
    <location>
        <begin position="140"/>
        <end position="152"/>
    </location>
</feature>
<dbReference type="AlphaFoldDB" id="A0AAV1IAB8"/>